<dbReference type="InterPro" id="IPR036629">
    <property type="entry name" value="YjbJ_sf"/>
</dbReference>
<dbReference type="InterPro" id="IPR008462">
    <property type="entry name" value="CsbD"/>
</dbReference>
<dbReference type="Proteomes" id="UP000465601">
    <property type="component" value="Unassembled WGS sequence"/>
</dbReference>
<dbReference type="InterPro" id="IPR026042">
    <property type="entry name" value="YjbJ"/>
</dbReference>
<evidence type="ECO:0000256" key="1">
    <source>
        <dbReference type="ARBA" id="ARBA00009129"/>
    </source>
</evidence>
<dbReference type="InterPro" id="IPR050423">
    <property type="entry name" value="UPF0337_stress_rsp"/>
</dbReference>
<evidence type="ECO:0000313" key="3">
    <source>
        <dbReference type="EMBL" id="KAB3530039.1"/>
    </source>
</evidence>
<protein>
    <submittedName>
        <fullName evidence="3">CsbD family protein</fullName>
    </submittedName>
</protein>
<comment type="caution">
    <text evidence="3">The sequence shown here is derived from an EMBL/GenBank/DDBJ whole genome shotgun (WGS) entry which is preliminary data.</text>
</comment>
<gene>
    <name evidence="3" type="ORF">F8153_08075</name>
</gene>
<name>A0A833HNU4_9FIRM</name>
<dbReference type="Gene3D" id="1.10.1470.10">
    <property type="entry name" value="YjbJ"/>
    <property type="match status" value="1"/>
</dbReference>
<dbReference type="SUPFAM" id="SSF69047">
    <property type="entry name" value="Hypothetical protein YjbJ"/>
    <property type="match status" value="1"/>
</dbReference>
<reference evidence="3 4" key="1">
    <citation type="submission" date="2019-10" db="EMBL/GenBank/DDBJ databases">
        <title>Alkaliphilus serpentinus sp. nov. and Alkaliphilus pronyensis sp. nov., two novel anaerobic alkaliphilic species isolated from the serpentinized-hosted hydrothermal field of the Prony Bay (New Caledonia).</title>
        <authorList>
            <person name="Postec A."/>
        </authorList>
    </citation>
    <scope>NUCLEOTIDE SEQUENCE [LARGE SCALE GENOMIC DNA]</scope>
    <source>
        <strain evidence="3 4">LacT</strain>
    </source>
</reference>
<comment type="similarity">
    <text evidence="1">Belongs to the UPF0337 (CsbD) family.</text>
</comment>
<dbReference type="EMBL" id="WBZB01000024">
    <property type="protein sequence ID" value="KAB3530039.1"/>
    <property type="molecule type" value="Genomic_DNA"/>
</dbReference>
<keyword evidence="4" id="KW-1185">Reference proteome</keyword>
<dbReference type="PIRSF" id="PIRSF039008">
    <property type="entry name" value="YjbJ"/>
    <property type="match status" value="1"/>
</dbReference>
<evidence type="ECO:0000259" key="2">
    <source>
        <dbReference type="Pfam" id="PF05532"/>
    </source>
</evidence>
<dbReference type="RefSeq" id="WP_151865846.1">
    <property type="nucleotide sequence ID" value="NZ_WBZB01000024.1"/>
</dbReference>
<dbReference type="PANTHER" id="PTHR34977">
    <property type="entry name" value="UPF0337 PROTEIN YJBJ"/>
    <property type="match status" value="1"/>
</dbReference>
<dbReference type="Pfam" id="PF05532">
    <property type="entry name" value="CsbD"/>
    <property type="match status" value="1"/>
</dbReference>
<accession>A0A833HNU4</accession>
<dbReference type="AlphaFoldDB" id="A0A833HNU4"/>
<feature type="domain" description="CsbD-like" evidence="2">
    <location>
        <begin position="6"/>
        <end position="55"/>
    </location>
</feature>
<sequence length="65" mass="7435">MVKNVFKGKWNQLKGTIKETWGKLDDDVIMEIDGNYDVLIGKLQELYGVTKEEAESEVAEFLKKA</sequence>
<proteinExistence type="inferred from homology"/>
<dbReference type="OrthoDB" id="9796058at2"/>
<evidence type="ECO:0000313" key="4">
    <source>
        <dbReference type="Proteomes" id="UP000465601"/>
    </source>
</evidence>
<organism evidence="3 4">
    <name type="scientific">Alkaliphilus serpentinus</name>
    <dbReference type="NCBI Taxonomy" id="1482731"/>
    <lineage>
        <taxon>Bacteria</taxon>
        <taxon>Bacillati</taxon>
        <taxon>Bacillota</taxon>
        <taxon>Clostridia</taxon>
        <taxon>Peptostreptococcales</taxon>
        <taxon>Natronincolaceae</taxon>
        <taxon>Alkaliphilus</taxon>
    </lineage>
</organism>
<dbReference type="PANTHER" id="PTHR34977:SF1">
    <property type="entry name" value="UPF0337 PROTEIN YJBJ"/>
    <property type="match status" value="1"/>
</dbReference>